<gene>
    <name evidence="3" type="ORF">CPIN18021_1363</name>
</gene>
<organism evidence="3 4">
    <name type="scientific">Campylobacter pinnipediorum subsp. caledonicus</name>
    <dbReference type="NCBI Taxonomy" id="1874362"/>
    <lineage>
        <taxon>Bacteria</taxon>
        <taxon>Pseudomonadati</taxon>
        <taxon>Campylobacterota</taxon>
        <taxon>Epsilonproteobacteria</taxon>
        <taxon>Campylobacterales</taxon>
        <taxon>Campylobacteraceae</taxon>
        <taxon>Campylobacter</taxon>
    </lineage>
</organism>
<proteinExistence type="predicted"/>
<dbReference type="PROSITE" id="PS51257">
    <property type="entry name" value="PROKAR_LIPOPROTEIN"/>
    <property type="match status" value="1"/>
</dbReference>
<dbReference type="InterPro" id="IPR011055">
    <property type="entry name" value="Dup_hybrid_motif"/>
</dbReference>
<accession>A0A1S6U9M8</accession>
<feature type="domain" description="M23ase beta-sheet core" evidence="2">
    <location>
        <begin position="336"/>
        <end position="429"/>
    </location>
</feature>
<dbReference type="Proteomes" id="UP000190868">
    <property type="component" value="Chromosome"/>
</dbReference>
<dbReference type="AlphaFoldDB" id="A0A1S6U9M8"/>
<keyword evidence="4" id="KW-1185">Reference proteome</keyword>
<dbReference type="GeneID" id="56566954"/>
<dbReference type="PANTHER" id="PTHR21666:SF289">
    <property type="entry name" value="L-ALA--D-GLU ENDOPEPTIDASE"/>
    <property type="match status" value="1"/>
</dbReference>
<evidence type="ECO:0000256" key="1">
    <source>
        <dbReference type="ARBA" id="ARBA00022729"/>
    </source>
</evidence>
<dbReference type="SUPFAM" id="SSF51261">
    <property type="entry name" value="Duplicated hybrid motif"/>
    <property type="match status" value="1"/>
</dbReference>
<reference evidence="4" key="1">
    <citation type="submission" date="2016-09" db="EMBL/GenBank/DDBJ databases">
        <title>Comparative genomics of the Campylobacter concisus group.</title>
        <authorList>
            <person name="Miller W.G."/>
            <person name="Yee E."/>
            <person name="Chapman M.H."/>
            <person name="Huynh S."/>
            <person name="Bono J.L."/>
            <person name="On S.L.W."/>
            <person name="StLeger J."/>
            <person name="Foster G."/>
            <person name="Parker C.T."/>
        </authorList>
    </citation>
    <scope>NUCLEOTIDE SEQUENCE [LARGE SCALE GENOMIC DNA]</scope>
    <source>
        <strain evidence="4">RM18021</strain>
    </source>
</reference>
<dbReference type="GO" id="GO:0004222">
    <property type="term" value="F:metalloendopeptidase activity"/>
    <property type="evidence" value="ECO:0007669"/>
    <property type="project" value="TreeGrafter"/>
</dbReference>
<dbReference type="Gene3D" id="2.70.70.10">
    <property type="entry name" value="Glucose Permease (Domain IIA)"/>
    <property type="match status" value="1"/>
</dbReference>
<dbReference type="Pfam" id="PF01551">
    <property type="entry name" value="Peptidase_M23"/>
    <property type="match status" value="1"/>
</dbReference>
<dbReference type="RefSeq" id="WP_078423691.1">
    <property type="nucleotide sequence ID" value="NZ_CP017018.1"/>
</dbReference>
<keyword evidence="1" id="KW-0732">Signal</keyword>
<dbReference type="InterPro" id="IPR016047">
    <property type="entry name" value="M23ase_b-sheet_dom"/>
</dbReference>
<name>A0A1S6U9M8_9BACT</name>
<evidence type="ECO:0000313" key="3">
    <source>
        <dbReference type="EMBL" id="AQW88157.1"/>
    </source>
</evidence>
<dbReference type="EMBL" id="CP017258">
    <property type="protein sequence ID" value="AQW88157.1"/>
    <property type="molecule type" value="Genomic_DNA"/>
</dbReference>
<dbReference type="CDD" id="cd12797">
    <property type="entry name" value="M23_peptidase"/>
    <property type="match status" value="1"/>
</dbReference>
<protein>
    <submittedName>
        <fullName evidence="3">Zinc metallopeptidase, M23 family</fullName>
    </submittedName>
</protein>
<dbReference type="PANTHER" id="PTHR21666">
    <property type="entry name" value="PEPTIDASE-RELATED"/>
    <property type="match status" value="1"/>
</dbReference>
<evidence type="ECO:0000313" key="4">
    <source>
        <dbReference type="Proteomes" id="UP000190868"/>
    </source>
</evidence>
<evidence type="ECO:0000259" key="2">
    <source>
        <dbReference type="Pfam" id="PF01551"/>
    </source>
</evidence>
<dbReference type="KEGG" id="cpin:CPIN18020_1314"/>
<sequence>MRRRGFNAKSFVVFLILFLVLGCSWYILTSKEFEKNAPQILIKDKIYWNLKTPLNVKFKDDSGIKFLRISMSDGQNNINMLNQLLSNPMSEFDVNLTIPKTSFFSIKDKYTMSIEATDTSKWNFFTGNKTNKNVEIILDTTKPDVYVLSNSYSISNGGAAAVVFKATDNDLKDVYIQTNYGKKFIPTPFYKEGYYAALIAWPVSVDNFSAEVVALDNAGNETKSHIRYFYKKNNYRTSTIPLRDSFLDGKISQLAEVYSKSTKDMSRLEKMKFINEDLRNENTNKISKITSVVSKEMINKFYLNTFYPLKNAKKVADFADHRFYTYNNQQVSEAWHMGLDLASVAAARIISSNDGKVVFVGDNGIYGLNIIIDHGFGLYSLYAHCSSAKVKLNDTVKAGDHIANTGTSGLALGDHLHFGILVQGEEVRPQQWFDNKWMKDNIINVLNVAKKIIDRN</sequence>
<dbReference type="InterPro" id="IPR050570">
    <property type="entry name" value="Cell_wall_metabolism_enzyme"/>
</dbReference>